<organism evidence="1">
    <name type="scientific">viral metagenome</name>
    <dbReference type="NCBI Taxonomy" id="1070528"/>
    <lineage>
        <taxon>unclassified sequences</taxon>
        <taxon>metagenomes</taxon>
        <taxon>organismal metagenomes</taxon>
    </lineage>
</organism>
<dbReference type="EMBL" id="MT142127">
    <property type="protein sequence ID" value="QJA74895.1"/>
    <property type="molecule type" value="Genomic_DNA"/>
</dbReference>
<dbReference type="SUPFAM" id="SSF88874">
    <property type="entry name" value="Receptor-binding domain of short tail fibre protein gp12"/>
    <property type="match status" value="1"/>
</dbReference>
<sequence>MIKNTGAQSNRPKYGIVIWTGTLASIPAGYVLCDGNNGTPDLRDYFIKGALDSGELSNTGGSAIHTHTPSSHNHTQDQHSHYVTLDAIGSDNSDFLSQEPPVVRRNHSHSATLYGTATNQATTITCSTNNGEPEYYKVAYIMQNRDLDLTGANLLGMLI</sequence>
<evidence type="ECO:0000313" key="3">
    <source>
        <dbReference type="EMBL" id="QJA74895.1"/>
    </source>
</evidence>
<evidence type="ECO:0000313" key="2">
    <source>
        <dbReference type="EMBL" id="QJA61136.1"/>
    </source>
</evidence>
<reference evidence="1" key="1">
    <citation type="submission" date="2020-03" db="EMBL/GenBank/DDBJ databases">
        <title>The deep terrestrial virosphere.</title>
        <authorList>
            <person name="Holmfeldt K."/>
            <person name="Nilsson E."/>
            <person name="Simone D."/>
            <person name="Lopez-Fernandez M."/>
            <person name="Wu X."/>
            <person name="de Brujin I."/>
            <person name="Lundin D."/>
            <person name="Andersson A."/>
            <person name="Bertilsson S."/>
            <person name="Dopson M."/>
        </authorList>
    </citation>
    <scope>NUCLEOTIDE SEQUENCE</scope>
    <source>
        <strain evidence="3">MM415A01903</strain>
        <strain evidence="2">MM415B00998</strain>
        <strain evidence="1">TM448A02530</strain>
    </source>
</reference>
<protein>
    <recommendedName>
        <fullName evidence="4">Phage tail collar domain-containing protein</fullName>
    </recommendedName>
</protein>
<accession>A0A6H1ZY69</accession>
<dbReference type="AlphaFoldDB" id="A0A6H1ZY69"/>
<gene>
    <name evidence="3" type="ORF">MM415A01903_0008</name>
    <name evidence="2" type="ORF">MM415B00998_0022</name>
    <name evidence="1" type="ORF">TM448A02530_0005</name>
</gene>
<evidence type="ECO:0000313" key="1">
    <source>
        <dbReference type="EMBL" id="QJA52215.1"/>
    </source>
</evidence>
<dbReference type="EMBL" id="MT141431">
    <property type="protein sequence ID" value="QJA61136.1"/>
    <property type="molecule type" value="Genomic_DNA"/>
</dbReference>
<proteinExistence type="predicted"/>
<evidence type="ECO:0008006" key="4">
    <source>
        <dbReference type="Google" id="ProtNLM"/>
    </source>
</evidence>
<dbReference type="CDD" id="cd22641">
    <property type="entry name" value="C24-like"/>
    <property type="match status" value="1"/>
</dbReference>
<name>A0A6H1ZY69_9ZZZZ</name>
<dbReference type="EMBL" id="MT144322">
    <property type="protein sequence ID" value="QJA52215.1"/>
    <property type="molecule type" value="Genomic_DNA"/>
</dbReference>